<accession>A0A5N6DUC8</accession>
<sequence length="238" mass="27517">MLSIGMARFVLAPDRASMGVYLSMRLEYGPYDIPRRSRRVFEIFIPTMNSVSVYSRDRLPHGCQFHLNPNSEIKTRIIIEDRYRSTDGLLAISVGVSKVWFRKWSECEDSGLWGIHKYSVRRLLLKVKGVKTQWTLGIPHAHSDNLILCCHRSYHQYYSILRVLSVGQHGLNSEDRSTNTIYYCASINRDAQFSLFTIHLMHCGVHSVHANNPTQWYLITYLILTIYTASEAKKQITT</sequence>
<evidence type="ECO:0000313" key="2">
    <source>
        <dbReference type="Proteomes" id="UP000326532"/>
    </source>
</evidence>
<dbReference type="Proteomes" id="UP000326532">
    <property type="component" value="Unassembled WGS sequence"/>
</dbReference>
<proteinExistence type="predicted"/>
<dbReference type="EMBL" id="ML734952">
    <property type="protein sequence ID" value="KAB8208203.1"/>
    <property type="molecule type" value="Genomic_DNA"/>
</dbReference>
<dbReference type="VEuPathDB" id="FungiDB:BDV34DRAFT_190588"/>
<name>A0A5N6DUC8_ASPPA</name>
<evidence type="ECO:0000313" key="1">
    <source>
        <dbReference type="EMBL" id="KAB8208203.1"/>
    </source>
</evidence>
<organism evidence="1 2">
    <name type="scientific">Aspergillus parasiticus</name>
    <dbReference type="NCBI Taxonomy" id="5067"/>
    <lineage>
        <taxon>Eukaryota</taxon>
        <taxon>Fungi</taxon>
        <taxon>Dikarya</taxon>
        <taxon>Ascomycota</taxon>
        <taxon>Pezizomycotina</taxon>
        <taxon>Eurotiomycetes</taxon>
        <taxon>Eurotiomycetidae</taxon>
        <taxon>Eurotiales</taxon>
        <taxon>Aspergillaceae</taxon>
        <taxon>Aspergillus</taxon>
        <taxon>Aspergillus subgen. Circumdati</taxon>
    </lineage>
</organism>
<keyword evidence="2" id="KW-1185">Reference proteome</keyword>
<reference evidence="1 2" key="1">
    <citation type="submission" date="2019-04" db="EMBL/GenBank/DDBJ databases">
        <title>Fungal friends and foes A comparative genomics study of 23 Aspergillus species from section Flavi.</title>
        <authorList>
            <consortium name="DOE Joint Genome Institute"/>
            <person name="Kjaerbolling I."/>
            <person name="Vesth T.C."/>
            <person name="Frisvad J.C."/>
            <person name="Nybo J.L."/>
            <person name="Theobald S."/>
            <person name="Kildgaard S."/>
            <person name="Petersen T.I."/>
            <person name="Kuo A."/>
            <person name="Sato A."/>
            <person name="Lyhne E.K."/>
            <person name="Kogle M.E."/>
            <person name="Wiebenga A."/>
            <person name="Kun R.S."/>
            <person name="Lubbers R.J."/>
            <person name="Makela M.R."/>
            <person name="Barry K."/>
            <person name="Chovatia M."/>
            <person name="Clum A."/>
            <person name="Daum C."/>
            <person name="Haridas S."/>
            <person name="He G."/>
            <person name="LaButti K."/>
            <person name="Lipzen A."/>
            <person name="Mondo S."/>
            <person name="Pangilinan J."/>
            <person name="Riley R."/>
            <person name="Salamov A."/>
            <person name="Simmons B.A."/>
            <person name="Magnuson J.K."/>
            <person name="Henrissat B."/>
            <person name="Mortensen U.H."/>
            <person name="Larsen T.O."/>
            <person name="De vries R.P."/>
            <person name="Grigoriev I.V."/>
            <person name="Machida M."/>
            <person name="Baker S.E."/>
            <person name="Andersen M.R."/>
        </authorList>
    </citation>
    <scope>NUCLEOTIDE SEQUENCE [LARGE SCALE GENOMIC DNA]</scope>
    <source>
        <strain evidence="1 2">CBS 117618</strain>
    </source>
</reference>
<dbReference type="AlphaFoldDB" id="A0A5N6DUC8"/>
<gene>
    <name evidence="1" type="ORF">BDV34DRAFT_190588</name>
</gene>
<protein>
    <submittedName>
        <fullName evidence="1">Uncharacterized protein</fullName>
    </submittedName>
</protein>